<organism evidence="1 2">
    <name type="scientific">Pneumocystis oryctolagi</name>
    <dbReference type="NCBI Taxonomy" id="42067"/>
    <lineage>
        <taxon>Eukaryota</taxon>
        <taxon>Fungi</taxon>
        <taxon>Dikarya</taxon>
        <taxon>Ascomycota</taxon>
        <taxon>Taphrinomycotina</taxon>
        <taxon>Pneumocystomycetes</taxon>
        <taxon>Pneumocystaceae</taxon>
        <taxon>Pneumocystis</taxon>
    </lineage>
</organism>
<gene>
    <name evidence="1" type="ORF">PORY_001186</name>
</gene>
<dbReference type="EMBL" id="JABTEG010000003">
    <property type="protein sequence ID" value="KAG4305630.1"/>
    <property type="molecule type" value="Genomic_DNA"/>
</dbReference>
<reference evidence="1 2" key="1">
    <citation type="journal article" date="2021" name="Commun. Biol.">
        <title>Genomic insights into the host specific adaptation of the Pneumocystis genus.</title>
        <authorList>
            <person name="Cisse O.H."/>
            <person name="Ma L."/>
            <person name="Dekker J.P."/>
            <person name="Khil P.P."/>
            <person name="Youn J.-H."/>
            <person name="Brenchley J.M."/>
            <person name="Blair R."/>
            <person name="Pahar B."/>
            <person name="Chabe M."/>
            <person name="Van Rompay K.K.A."/>
            <person name="Keesler R."/>
            <person name="Sukura A."/>
            <person name="Hirsch V."/>
            <person name="Kutty G."/>
            <person name="Liu Y."/>
            <person name="Peng L."/>
            <person name="Chen J."/>
            <person name="Song J."/>
            <person name="Weissenbacher-Lang C."/>
            <person name="Xu J."/>
            <person name="Upham N.S."/>
            <person name="Stajich J.E."/>
            <person name="Cuomo C.A."/>
            <person name="Cushion M.T."/>
            <person name="Kovacs J.A."/>
        </authorList>
    </citation>
    <scope>NUCLEOTIDE SEQUENCE [LARGE SCALE GENOMIC DNA]</scope>
    <source>
        <strain evidence="1 2">RABM</strain>
    </source>
</reference>
<sequence>MGVPGLWPFLEGSKERIALAKLASDTYSFDNRSPRGFRVGIDTSIWLYQVRAGQGGQNPELRTLYFRLCRLRYLGILPIFVLDGESRPFFKRRKKIQKAKFHIANMVRLIKLFGFPVWYAPGEAEAECALLKKKSIIDAVISEDVDCFIFGSELVIKDWGKDDEFKNTSTHVSVYNMENIVKNTHISQAGMLLIALMSCGDYDSIGIPNCGIKTAIDAAKAGFGDSLLTLIKNGSDLTEWKNQLEISLRTNANGYFSTKHPSLKLPKDFPNQDIIKFYINPITSSDLELRKKAAKIVWKWPIDVLALQEFVFMHFSWSGLPGIKKFILSLAPCYLVSLLKQGDYKQHKKSSDFQDGDSMENTNSIYFTNVKEYLKNIKNKEAKDIGINIECFRKHVSTDHSLEFRVSFYPFRLMDFDVDKYVQTLPDQMLIEKEIQSKEPTEAQEEAIDFDRKISVWVLEPYLDALKKREVHPWKNKTCKKTHTTKQLGKDQTGAIENYFKVSFKGSGGLKPLDTSPVVL</sequence>
<keyword evidence="2" id="KW-1185">Reference proteome</keyword>
<protein>
    <submittedName>
        <fullName evidence="1">Uncharacterized protein</fullName>
    </submittedName>
</protein>
<evidence type="ECO:0000313" key="2">
    <source>
        <dbReference type="Proteomes" id="UP000768646"/>
    </source>
</evidence>
<comment type="caution">
    <text evidence="1">The sequence shown here is derived from an EMBL/GenBank/DDBJ whole genome shotgun (WGS) entry which is preliminary data.</text>
</comment>
<accession>A0ACB7CDQ9</accession>
<name>A0ACB7CDQ9_9ASCO</name>
<proteinExistence type="predicted"/>
<dbReference type="Proteomes" id="UP000768646">
    <property type="component" value="Unassembled WGS sequence"/>
</dbReference>
<evidence type="ECO:0000313" key="1">
    <source>
        <dbReference type="EMBL" id="KAG4305630.1"/>
    </source>
</evidence>